<proteinExistence type="inferred from homology"/>
<dbReference type="Pfam" id="PF00593">
    <property type="entry name" value="TonB_dep_Rec_b-barrel"/>
    <property type="match status" value="1"/>
</dbReference>
<dbReference type="PROSITE" id="PS52016">
    <property type="entry name" value="TONB_DEPENDENT_REC_3"/>
    <property type="match status" value="1"/>
</dbReference>
<evidence type="ECO:0008006" key="15">
    <source>
        <dbReference type="Google" id="ProtNLM"/>
    </source>
</evidence>
<evidence type="ECO:0000256" key="4">
    <source>
        <dbReference type="ARBA" id="ARBA00022692"/>
    </source>
</evidence>
<dbReference type="Gene3D" id="2.170.130.10">
    <property type="entry name" value="TonB-dependent receptor, plug domain"/>
    <property type="match status" value="1"/>
</dbReference>
<evidence type="ECO:0000256" key="3">
    <source>
        <dbReference type="ARBA" id="ARBA00022452"/>
    </source>
</evidence>
<evidence type="ECO:0000256" key="5">
    <source>
        <dbReference type="ARBA" id="ARBA00023077"/>
    </source>
</evidence>
<dbReference type="InterPro" id="IPR039426">
    <property type="entry name" value="TonB-dep_rcpt-like"/>
</dbReference>
<keyword evidence="7 8" id="KW-0998">Cell outer membrane</keyword>
<evidence type="ECO:0000313" key="13">
    <source>
        <dbReference type="EMBL" id="GGZ95260.1"/>
    </source>
</evidence>
<dbReference type="GO" id="GO:0009279">
    <property type="term" value="C:cell outer membrane"/>
    <property type="evidence" value="ECO:0007669"/>
    <property type="project" value="UniProtKB-SubCell"/>
</dbReference>
<feature type="domain" description="TonB-dependent receptor-like beta-barrel" evidence="11">
    <location>
        <begin position="286"/>
        <end position="688"/>
    </location>
</feature>
<evidence type="ECO:0000256" key="9">
    <source>
        <dbReference type="RuleBase" id="RU003357"/>
    </source>
</evidence>
<feature type="domain" description="TonB-dependent receptor plug" evidence="12">
    <location>
        <begin position="55"/>
        <end position="159"/>
    </location>
</feature>
<keyword evidence="14" id="KW-1185">Reference proteome</keyword>
<dbReference type="InterPro" id="IPR036942">
    <property type="entry name" value="Beta-barrel_TonB_sf"/>
</dbReference>
<accession>A0A918RFW7</accession>
<feature type="signal peptide" evidence="10">
    <location>
        <begin position="1"/>
        <end position="24"/>
    </location>
</feature>
<dbReference type="RefSeq" id="WP_189539931.1">
    <property type="nucleotide sequence ID" value="NZ_BMZD01000003.1"/>
</dbReference>
<dbReference type="InterPro" id="IPR012910">
    <property type="entry name" value="Plug_dom"/>
</dbReference>
<evidence type="ECO:0000313" key="14">
    <source>
        <dbReference type="Proteomes" id="UP000634139"/>
    </source>
</evidence>
<dbReference type="SUPFAM" id="SSF56935">
    <property type="entry name" value="Porins"/>
    <property type="match status" value="1"/>
</dbReference>
<reference evidence="13" key="1">
    <citation type="journal article" date="2014" name="Int. J. Syst. Evol. Microbiol.">
        <title>Complete genome sequence of Corynebacterium casei LMG S-19264T (=DSM 44701T), isolated from a smear-ripened cheese.</title>
        <authorList>
            <consortium name="US DOE Joint Genome Institute (JGI-PGF)"/>
            <person name="Walter F."/>
            <person name="Albersmeier A."/>
            <person name="Kalinowski J."/>
            <person name="Ruckert C."/>
        </authorList>
    </citation>
    <scope>NUCLEOTIDE SEQUENCE</scope>
    <source>
        <strain evidence="13">KCTC 32422</strain>
    </source>
</reference>
<evidence type="ECO:0000256" key="6">
    <source>
        <dbReference type="ARBA" id="ARBA00023136"/>
    </source>
</evidence>
<dbReference type="Proteomes" id="UP000634139">
    <property type="component" value="Unassembled WGS sequence"/>
</dbReference>
<evidence type="ECO:0000259" key="12">
    <source>
        <dbReference type="Pfam" id="PF07715"/>
    </source>
</evidence>
<dbReference type="EMBL" id="BMZD01000003">
    <property type="protein sequence ID" value="GGZ95260.1"/>
    <property type="molecule type" value="Genomic_DNA"/>
</dbReference>
<dbReference type="InterPro" id="IPR037066">
    <property type="entry name" value="Plug_dom_sf"/>
</dbReference>
<comment type="similarity">
    <text evidence="8 9">Belongs to the TonB-dependent receptor family.</text>
</comment>
<keyword evidence="5 9" id="KW-0798">TonB box</keyword>
<keyword evidence="6 8" id="KW-0472">Membrane</keyword>
<keyword evidence="4 8" id="KW-0812">Transmembrane</keyword>
<dbReference type="Gene3D" id="2.40.170.20">
    <property type="entry name" value="TonB-dependent receptor, beta-barrel domain"/>
    <property type="match status" value="1"/>
</dbReference>
<dbReference type="AlphaFoldDB" id="A0A918RFW7"/>
<evidence type="ECO:0000256" key="10">
    <source>
        <dbReference type="SAM" id="SignalP"/>
    </source>
</evidence>
<dbReference type="InterPro" id="IPR000531">
    <property type="entry name" value="Beta-barrel_TonB"/>
</dbReference>
<evidence type="ECO:0000256" key="8">
    <source>
        <dbReference type="PROSITE-ProRule" id="PRU01360"/>
    </source>
</evidence>
<name>A0A918RFW7_9SPHN</name>
<dbReference type="PANTHER" id="PTHR30069:SF40">
    <property type="entry name" value="TONB-DEPENDENT RECEPTOR NMB0964-RELATED"/>
    <property type="match status" value="1"/>
</dbReference>
<dbReference type="GO" id="GO:0044718">
    <property type="term" value="P:siderophore transmembrane transport"/>
    <property type="evidence" value="ECO:0007669"/>
    <property type="project" value="TreeGrafter"/>
</dbReference>
<evidence type="ECO:0000256" key="7">
    <source>
        <dbReference type="ARBA" id="ARBA00023237"/>
    </source>
</evidence>
<evidence type="ECO:0000256" key="2">
    <source>
        <dbReference type="ARBA" id="ARBA00022448"/>
    </source>
</evidence>
<dbReference type="GO" id="GO:0015344">
    <property type="term" value="F:siderophore uptake transmembrane transporter activity"/>
    <property type="evidence" value="ECO:0007669"/>
    <property type="project" value="TreeGrafter"/>
</dbReference>
<comment type="caution">
    <text evidence="13">The sequence shown here is derived from an EMBL/GenBank/DDBJ whole genome shotgun (WGS) entry which is preliminary data.</text>
</comment>
<dbReference type="Pfam" id="PF07715">
    <property type="entry name" value="Plug"/>
    <property type="match status" value="1"/>
</dbReference>
<sequence>MNTQFLLGTSVGLALLAVASPARAQAVDHDDANDIYHTHDDRDIVVTGAVQVSRKDVLSGVAVLRGEELTAALRASIGDTLAHTPGVSATSFGPSASRPVLRGLQGERVRVLSNGIGSIDVSNTSADHAPAINPLLAHRIEVLRGPQSLQYGSAAIGGVVNVIDHRIPVAEPDEPVHLAMLGSYGSAADERSLSGSADIALGGGLVAHFDGSYFKSNDLRIGGYALTPALRAEALASSLLPHEEDEHEEEGHDEHDHHDEEIDFAANAGVKDRLPNSAARTWTAGAGLAYINEGDSIGVAYSRYDSRYGIPIRLATQPGQHQEAPVLHLKQDRIDAKAEVLVSSDLLEKVAFRYAYGNYSHAEILPDGTTGTTFFNKGMEGRFELVQADRNGWTGASGIQFVMRDFNVVGDEAYLPRNDTRQFGLFTVQQLQRGPLRLEAGLRFERSRLESKPLPDQAQFVPTSLTYESYSGSIGAAYDVAPGWKIGANLSRAERSPSAEELFANGPHHGTETYEIGNLALRKERATSVEAILRGSGNGFDVEASVYHSWFGNFIYESRTGAFEDGMPVYQISQADAKLYGFEVQGEVTLAKPGIWTIKADALADWVHAEITGQGPAPRIPPLRVLAGLSAHSPRLDLRAEVERVSQQDRVAAFETVTPGYTTVNAEIAYRPWGKERPLSFTLAAHNLFDVTARRHASFLKDYAPLAGRDIRLTARLEF</sequence>
<dbReference type="PANTHER" id="PTHR30069">
    <property type="entry name" value="TONB-DEPENDENT OUTER MEMBRANE RECEPTOR"/>
    <property type="match status" value="1"/>
</dbReference>
<gene>
    <name evidence="13" type="ORF">GCM10011617_14110</name>
</gene>
<keyword evidence="10" id="KW-0732">Signal</keyword>
<keyword evidence="3 8" id="KW-1134">Transmembrane beta strand</keyword>
<reference evidence="13" key="2">
    <citation type="submission" date="2020-09" db="EMBL/GenBank/DDBJ databases">
        <authorList>
            <person name="Sun Q."/>
            <person name="Kim S."/>
        </authorList>
    </citation>
    <scope>NUCLEOTIDE SEQUENCE</scope>
    <source>
        <strain evidence="13">KCTC 32422</strain>
    </source>
</reference>
<feature type="chain" id="PRO_5036673615" description="TonB-dependent receptor" evidence="10">
    <location>
        <begin position="25"/>
        <end position="719"/>
    </location>
</feature>
<keyword evidence="2 8" id="KW-0813">Transport</keyword>
<organism evidence="13 14">
    <name type="scientific">Novosphingobium arvoryzae</name>
    <dbReference type="NCBI Taxonomy" id="1256514"/>
    <lineage>
        <taxon>Bacteria</taxon>
        <taxon>Pseudomonadati</taxon>
        <taxon>Pseudomonadota</taxon>
        <taxon>Alphaproteobacteria</taxon>
        <taxon>Sphingomonadales</taxon>
        <taxon>Sphingomonadaceae</taxon>
        <taxon>Novosphingobium</taxon>
    </lineage>
</organism>
<evidence type="ECO:0000256" key="1">
    <source>
        <dbReference type="ARBA" id="ARBA00004571"/>
    </source>
</evidence>
<comment type="subcellular location">
    <subcellularLocation>
        <location evidence="1 8">Cell outer membrane</location>
        <topology evidence="1 8">Multi-pass membrane protein</topology>
    </subcellularLocation>
</comment>
<protein>
    <recommendedName>
        <fullName evidence="15">TonB-dependent receptor</fullName>
    </recommendedName>
</protein>
<evidence type="ECO:0000259" key="11">
    <source>
        <dbReference type="Pfam" id="PF00593"/>
    </source>
</evidence>